<dbReference type="InterPro" id="IPR020103">
    <property type="entry name" value="PsdUridine_synth_cat_dom_sf"/>
</dbReference>
<dbReference type="RefSeq" id="WP_111456344.1">
    <property type="nucleotide sequence ID" value="NZ_QFYP01000001.1"/>
</dbReference>
<name>A0A328AXY4_9CAUL</name>
<dbReference type="PROSITE" id="PS01149">
    <property type="entry name" value="PSI_RSU"/>
    <property type="match status" value="1"/>
</dbReference>
<dbReference type="InterPro" id="IPR036986">
    <property type="entry name" value="S4_RNA-bd_sf"/>
</dbReference>
<proteinExistence type="inferred from homology"/>
<feature type="compositionally biased region" description="Low complexity" evidence="8">
    <location>
        <begin position="254"/>
        <end position="275"/>
    </location>
</feature>
<dbReference type="Pfam" id="PF01479">
    <property type="entry name" value="S4"/>
    <property type="match status" value="1"/>
</dbReference>
<comment type="catalytic activity">
    <reaction evidence="1">
        <text>a uridine in RNA = a pseudouridine in RNA</text>
        <dbReference type="Rhea" id="RHEA:48348"/>
        <dbReference type="Rhea" id="RHEA-COMP:12068"/>
        <dbReference type="Rhea" id="RHEA-COMP:12069"/>
        <dbReference type="ChEBI" id="CHEBI:65314"/>
        <dbReference type="ChEBI" id="CHEBI:65315"/>
    </reaction>
</comment>
<dbReference type="PANTHER" id="PTHR47683:SF2">
    <property type="entry name" value="RNA-BINDING S4 DOMAIN-CONTAINING PROTEIN"/>
    <property type="match status" value="1"/>
</dbReference>
<dbReference type="InterPro" id="IPR042092">
    <property type="entry name" value="PsdUridine_s_RsuA/RluB/E/F_cat"/>
</dbReference>
<protein>
    <recommendedName>
        <fullName evidence="7">Pseudouridine synthase</fullName>
        <ecNumber evidence="7">5.4.99.-</ecNumber>
    </recommendedName>
</protein>
<evidence type="ECO:0000313" key="11">
    <source>
        <dbReference type="Proteomes" id="UP000249842"/>
    </source>
</evidence>
<dbReference type="Gene3D" id="3.30.70.1560">
    <property type="entry name" value="Alpha-L RNA-binding motif"/>
    <property type="match status" value="1"/>
</dbReference>
<comment type="similarity">
    <text evidence="2 7">Belongs to the pseudouridine synthase RsuA family.</text>
</comment>
<feature type="region of interest" description="Disordered" evidence="8">
    <location>
        <begin position="253"/>
        <end position="275"/>
    </location>
</feature>
<dbReference type="SUPFAM" id="SSF55120">
    <property type="entry name" value="Pseudouridine synthase"/>
    <property type="match status" value="1"/>
</dbReference>
<keyword evidence="11" id="KW-1185">Reference proteome</keyword>
<dbReference type="InterPro" id="IPR020094">
    <property type="entry name" value="TruA/RsuA/RluB/E/F_N"/>
</dbReference>
<dbReference type="InterPro" id="IPR050343">
    <property type="entry name" value="RsuA_PseudoU_synthase"/>
</dbReference>
<accession>A0A328AXY4</accession>
<evidence type="ECO:0000256" key="7">
    <source>
        <dbReference type="RuleBase" id="RU003887"/>
    </source>
</evidence>
<dbReference type="SMART" id="SM00363">
    <property type="entry name" value="S4"/>
    <property type="match status" value="1"/>
</dbReference>
<dbReference type="OrthoDB" id="9807213at2"/>
<dbReference type="PROSITE" id="PS50889">
    <property type="entry name" value="S4"/>
    <property type="match status" value="1"/>
</dbReference>
<dbReference type="InterPro" id="IPR018496">
    <property type="entry name" value="PsdUridine_synth_RsuA/RluB_CS"/>
</dbReference>
<dbReference type="InterPro" id="IPR002942">
    <property type="entry name" value="S4_RNA-bd"/>
</dbReference>
<dbReference type="InterPro" id="IPR000748">
    <property type="entry name" value="PsdUridine_synth_RsuA/RluB/E/F"/>
</dbReference>
<dbReference type="AlphaFoldDB" id="A0A328AXY4"/>
<dbReference type="NCBIfam" id="TIGR00093">
    <property type="entry name" value="pseudouridine synthase"/>
    <property type="match status" value="1"/>
</dbReference>
<dbReference type="EC" id="5.4.99.-" evidence="7"/>
<comment type="caution">
    <text evidence="10">The sequence shown here is derived from an EMBL/GenBank/DDBJ whole genome shotgun (WGS) entry which is preliminary data.</text>
</comment>
<gene>
    <name evidence="10" type="ORF">DJ021_04150</name>
</gene>
<keyword evidence="6" id="KW-0694">RNA-binding</keyword>
<evidence type="ECO:0000256" key="5">
    <source>
        <dbReference type="ARBA" id="ARBA00036535"/>
    </source>
</evidence>
<comment type="catalytic activity">
    <reaction evidence="4">
        <text>uridine(35) in tRNA(Tyr) = pseudouridine(35) in tRNA(Tyr)</text>
        <dbReference type="Rhea" id="RHEA:60556"/>
        <dbReference type="Rhea" id="RHEA-COMP:15607"/>
        <dbReference type="Rhea" id="RHEA-COMP:15608"/>
        <dbReference type="ChEBI" id="CHEBI:65314"/>
        <dbReference type="ChEBI" id="CHEBI:65315"/>
    </reaction>
</comment>
<reference evidence="11" key="1">
    <citation type="submission" date="2018-05" db="EMBL/GenBank/DDBJ databases">
        <authorList>
            <person name="Li X."/>
        </authorList>
    </citation>
    <scope>NUCLEOTIDE SEQUENCE [LARGE SCALE GENOMIC DNA]</scope>
    <source>
        <strain evidence="11">HKS-05</strain>
    </source>
</reference>
<feature type="domain" description="RNA-binding S4" evidence="9">
    <location>
        <begin position="13"/>
        <end position="70"/>
    </location>
</feature>
<dbReference type="EMBL" id="QFYP01000001">
    <property type="protein sequence ID" value="RAK59051.1"/>
    <property type="molecule type" value="Genomic_DNA"/>
</dbReference>
<dbReference type="InterPro" id="IPR006145">
    <property type="entry name" value="PsdUridine_synth_RsuA/RluA"/>
</dbReference>
<dbReference type="Pfam" id="PF00849">
    <property type="entry name" value="PseudoU_synth_2"/>
    <property type="match status" value="1"/>
</dbReference>
<organism evidence="10 11">
    <name type="scientific">Phenylobacterium hankyongense</name>
    <dbReference type="NCBI Taxonomy" id="1813876"/>
    <lineage>
        <taxon>Bacteria</taxon>
        <taxon>Pseudomonadati</taxon>
        <taxon>Pseudomonadota</taxon>
        <taxon>Alphaproteobacteria</taxon>
        <taxon>Caulobacterales</taxon>
        <taxon>Caulobacteraceae</taxon>
        <taxon>Phenylobacterium</taxon>
    </lineage>
</organism>
<dbReference type="GO" id="GO:0160138">
    <property type="term" value="F:23S rRNA pseudouridine(2604) synthase activity"/>
    <property type="evidence" value="ECO:0007669"/>
    <property type="project" value="UniProtKB-EC"/>
</dbReference>
<evidence type="ECO:0000259" key="9">
    <source>
        <dbReference type="SMART" id="SM00363"/>
    </source>
</evidence>
<dbReference type="PANTHER" id="PTHR47683">
    <property type="entry name" value="PSEUDOURIDINE SYNTHASE FAMILY PROTEIN-RELATED"/>
    <property type="match status" value="1"/>
</dbReference>
<evidence type="ECO:0000256" key="3">
    <source>
        <dbReference type="ARBA" id="ARBA00023235"/>
    </source>
</evidence>
<evidence type="ECO:0000256" key="4">
    <source>
        <dbReference type="ARBA" id="ARBA00036390"/>
    </source>
</evidence>
<evidence type="ECO:0000256" key="1">
    <source>
        <dbReference type="ARBA" id="ARBA00000073"/>
    </source>
</evidence>
<dbReference type="CDD" id="cd00165">
    <property type="entry name" value="S4"/>
    <property type="match status" value="1"/>
</dbReference>
<dbReference type="Gene3D" id="3.10.290.10">
    <property type="entry name" value="RNA-binding S4 domain"/>
    <property type="match status" value="1"/>
</dbReference>
<dbReference type="GO" id="GO:0000455">
    <property type="term" value="P:enzyme-directed rRNA pseudouridine synthesis"/>
    <property type="evidence" value="ECO:0007669"/>
    <property type="project" value="UniProtKB-ARBA"/>
</dbReference>
<sequence length="275" mass="29664">MGWTRRYDEAEPQRVNRWLAQSGVCSRREADDLIARGLVAVDGETVTDAGRKIQPGQTLVLSDAAQSQLDASFSVLLHKPEGVVSAQPDPGQVPAVRLLTKAALLGDSPAIPDADTSLAPLGRLDMDSRGLLILSDDGVLAKALVGPESDLDKEYLVRVAGKITEGKLGQLRHGLRLDGRQLRPAKIGVVGDQQLRFILKEGRNRQIRRMCELVGLHVTDLFRVRIGPLLLGDLPEGRWRVLTPAERAALISLSTGRSAPAPTTAAAPGRSRPRP</sequence>
<dbReference type="GO" id="GO:0003723">
    <property type="term" value="F:RNA binding"/>
    <property type="evidence" value="ECO:0007669"/>
    <property type="project" value="UniProtKB-KW"/>
</dbReference>
<evidence type="ECO:0000256" key="6">
    <source>
        <dbReference type="PROSITE-ProRule" id="PRU00182"/>
    </source>
</evidence>
<keyword evidence="3 7" id="KW-0413">Isomerase</keyword>
<comment type="catalytic activity">
    <reaction evidence="5">
        <text>uridine(2604) in 23S rRNA = pseudouridine(2604) in 23S rRNA</text>
        <dbReference type="Rhea" id="RHEA:38875"/>
        <dbReference type="Rhea" id="RHEA-COMP:10093"/>
        <dbReference type="Rhea" id="RHEA-COMP:10094"/>
        <dbReference type="ChEBI" id="CHEBI:65314"/>
        <dbReference type="ChEBI" id="CHEBI:65315"/>
        <dbReference type="EC" id="5.4.99.21"/>
    </reaction>
</comment>
<dbReference type="SUPFAM" id="SSF55174">
    <property type="entry name" value="Alpha-L RNA-binding motif"/>
    <property type="match status" value="1"/>
</dbReference>
<evidence type="ECO:0000256" key="2">
    <source>
        <dbReference type="ARBA" id="ARBA00008348"/>
    </source>
</evidence>
<dbReference type="Gene3D" id="3.30.70.580">
    <property type="entry name" value="Pseudouridine synthase I, catalytic domain, N-terminal subdomain"/>
    <property type="match status" value="1"/>
</dbReference>
<evidence type="ECO:0000313" key="10">
    <source>
        <dbReference type="EMBL" id="RAK59051.1"/>
    </source>
</evidence>
<evidence type="ECO:0000256" key="8">
    <source>
        <dbReference type="SAM" id="MobiDB-lite"/>
    </source>
</evidence>
<dbReference type="Proteomes" id="UP000249842">
    <property type="component" value="Unassembled WGS sequence"/>
</dbReference>